<reference evidence="1" key="1">
    <citation type="journal article" date="2015" name="Nature">
        <title>Complex archaea that bridge the gap between prokaryotes and eukaryotes.</title>
        <authorList>
            <person name="Spang A."/>
            <person name="Saw J.H."/>
            <person name="Jorgensen S.L."/>
            <person name="Zaremba-Niedzwiedzka K."/>
            <person name="Martijn J."/>
            <person name="Lind A.E."/>
            <person name="van Eijk R."/>
            <person name="Schleper C."/>
            <person name="Guy L."/>
            <person name="Ettema T.J."/>
        </authorList>
    </citation>
    <scope>NUCLEOTIDE SEQUENCE</scope>
</reference>
<sequence>MSFDQLREWNRNKVVEPPIQPDISSHEELAGQGRDINGIVAQRRIETGFTTMSPADPSSLPIDPYSDEGTFDLVDTFRSDRFQGILRKTNFALGYPQRLIRSAMALTGISATAERFGDVRKSMGFWTAMADLMNSLNPITPVAGGKMQIAQRSLALTKEIPEILAKPSVPEDTLPGVGRVVIETTGAPEQMEWIYDLVGELWIEANVIKVTKTVARKAASKLMKTTYEAGEQVQKRGIKHILGQMTDDEIAAIDDAANFRMYGTLGTKPQQWEIDDAMQRTFEYIKQSGDARLTKKQTITAARRQAAARMHAVQRSADKTGEYGPGLAARMRAAGRAEKAEKAFKPLLEVSTKAADDLTTLNKVIANHDFAGKIYTQANAHEALAKLYEYGELLTRGEVELLRDVLGHDFANALTKFTVKPVGVAGKAAAIGSKTLKGLAATSRTLMTTSELSFLLRQANFRAWTRPKDAVRSFAVAARSLLSPKYARHMDDAFRFSKAGKVGIEHGLFLGRFDEGARVLAREEIFMAEWLQNVPILKQTIGKVVKAFERGYVSGLNSIRLDWFDEGYRILERTGRAGNDDLVRKWAAYVNNMLGRADIDNIAKANKAMIGMAEVAKDVLFAPRFTASKWNRHRVAAQLMFGKETPNAMRRMLAGDTLLRWRRYERLAHYAKQNGFEVEENPQSADFLKIKVGDTRYDILGGDMQLQVLAARLVTGETKDTSTGLIKDILASEIAVRYAAGKLNPLWSLAVDKWVVGATFEGEDIDDPKVLAKTIRNKFIPLYLQDIKDKIFLEYETEGGTYADAIESGVSTIGLGFLGAGVQTYEPSARKEYELMVNDKAQELYAKDFADLVPYRKEEVLWEAENDDIDRTDRLKEEMGMSPVTRKTAAKMQKAQNKADRRVRDGLGTNYKLFVDSNIATNGLSATVQDVRLNAEQHDFLNDIYVKFIKRELRQYPKLADLKPEDFSRRQWLQDILAVAREDAKAELFFIEPEE</sequence>
<name>A0A0F9NT89_9ZZZZ</name>
<protein>
    <submittedName>
        <fullName evidence="1">Uncharacterized protein</fullName>
    </submittedName>
</protein>
<gene>
    <name evidence="1" type="ORF">LCGC14_0928880</name>
</gene>
<organism evidence="1">
    <name type="scientific">marine sediment metagenome</name>
    <dbReference type="NCBI Taxonomy" id="412755"/>
    <lineage>
        <taxon>unclassified sequences</taxon>
        <taxon>metagenomes</taxon>
        <taxon>ecological metagenomes</taxon>
    </lineage>
</organism>
<comment type="caution">
    <text evidence="1">The sequence shown here is derived from an EMBL/GenBank/DDBJ whole genome shotgun (WGS) entry which is preliminary data.</text>
</comment>
<proteinExistence type="predicted"/>
<accession>A0A0F9NT89</accession>
<dbReference type="EMBL" id="LAZR01003180">
    <property type="protein sequence ID" value="KKN21094.1"/>
    <property type="molecule type" value="Genomic_DNA"/>
</dbReference>
<dbReference type="AlphaFoldDB" id="A0A0F9NT89"/>
<evidence type="ECO:0000313" key="1">
    <source>
        <dbReference type="EMBL" id="KKN21094.1"/>
    </source>
</evidence>